<feature type="non-terminal residue" evidence="6">
    <location>
        <position position="314"/>
    </location>
</feature>
<evidence type="ECO:0000256" key="4">
    <source>
        <dbReference type="SAM" id="MobiDB-lite"/>
    </source>
</evidence>
<feature type="compositionally biased region" description="Basic and acidic residues" evidence="4">
    <location>
        <begin position="7"/>
        <end position="25"/>
    </location>
</feature>
<dbReference type="AlphaFoldDB" id="A0A7L3B0Q8"/>
<protein>
    <submittedName>
        <fullName evidence="6">EVPL protein</fullName>
    </submittedName>
</protein>
<dbReference type="SMART" id="SM00150">
    <property type="entry name" value="SPEC"/>
    <property type="match status" value="1"/>
</dbReference>
<evidence type="ECO:0000256" key="1">
    <source>
        <dbReference type="ARBA" id="ARBA00009109"/>
    </source>
</evidence>
<dbReference type="InterPro" id="IPR018159">
    <property type="entry name" value="Spectrin/alpha-actinin"/>
</dbReference>
<evidence type="ECO:0000256" key="3">
    <source>
        <dbReference type="SAM" id="Coils"/>
    </source>
</evidence>
<proteinExistence type="inferred from homology"/>
<evidence type="ECO:0000259" key="5">
    <source>
        <dbReference type="Pfam" id="PF23160"/>
    </source>
</evidence>
<dbReference type="Pfam" id="PF23160">
    <property type="entry name" value="Spectrin_1st_PEPL"/>
    <property type="match status" value="1"/>
</dbReference>
<dbReference type="Gene3D" id="1.20.58.60">
    <property type="match status" value="2"/>
</dbReference>
<dbReference type="GO" id="GO:0005198">
    <property type="term" value="F:structural molecule activity"/>
    <property type="evidence" value="ECO:0007669"/>
    <property type="project" value="TreeGrafter"/>
</dbReference>
<dbReference type="PANTHER" id="PTHR23169">
    <property type="entry name" value="ENVOPLAKIN"/>
    <property type="match status" value="1"/>
</dbReference>
<feature type="region of interest" description="Disordered" evidence="4">
    <location>
        <begin position="1"/>
        <end position="30"/>
    </location>
</feature>
<dbReference type="Pfam" id="PF00435">
    <property type="entry name" value="Spectrin"/>
    <property type="match status" value="1"/>
</dbReference>
<feature type="coiled-coil region" evidence="3">
    <location>
        <begin position="42"/>
        <end position="87"/>
    </location>
</feature>
<feature type="non-terminal residue" evidence="6">
    <location>
        <position position="1"/>
    </location>
</feature>
<reference evidence="6 7" key="1">
    <citation type="submission" date="2019-09" db="EMBL/GenBank/DDBJ databases">
        <title>Bird 10,000 Genomes (B10K) Project - Family phase.</title>
        <authorList>
            <person name="Zhang G."/>
        </authorList>
    </citation>
    <scope>NUCLEOTIDE SEQUENCE [LARGE SCALE GENOMIC DNA]</scope>
    <source>
        <strain evidence="6">B10K-DU-003-42</strain>
        <tissue evidence="6">Mixed tissue sample</tissue>
    </source>
</reference>
<gene>
    <name evidence="6" type="primary">Evpl_1</name>
    <name evidence="6" type="ORF">SYRPAR_R13643</name>
</gene>
<feature type="compositionally biased region" description="Polar residues" evidence="4">
    <location>
        <begin position="101"/>
        <end position="113"/>
    </location>
</feature>
<evidence type="ECO:0000313" key="7">
    <source>
        <dbReference type="Proteomes" id="UP000536260"/>
    </source>
</evidence>
<dbReference type="InterPro" id="IPR055419">
    <property type="entry name" value="Spectrin_PEPL/EVPL"/>
</dbReference>
<keyword evidence="2 3" id="KW-0175">Coiled coil</keyword>
<dbReference type="GO" id="GO:0016020">
    <property type="term" value="C:membrane"/>
    <property type="evidence" value="ECO:0007669"/>
    <property type="project" value="TreeGrafter"/>
</dbReference>
<organism evidence="6 7">
    <name type="scientific">Syrrhaptes paradoxus</name>
    <name type="common">Pallas's sandgrouse</name>
    <dbReference type="NCBI Taxonomy" id="302527"/>
    <lineage>
        <taxon>Eukaryota</taxon>
        <taxon>Metazoa</taxon>
        <taxon>Chordata</taxon>
        <taxon>Craniata</taxon>
        <taxon>Vertebrata</taxon>
        <taxon>Euteleostomi</taxon>
        <taxon>Archelosauria</taxon>
        <taxon>Archosauria</taxon>
        <taxon>Dinosauria</taxon>
        <taxon>Saurischia</taxon>
        <taxon>Theropoda</taxon>
        <taxon>Coelurosauria</taxon>
        <taxon>Aves</taxon>
        <taxon>Neognathae</taxon>
        <taxon>Neoaves</taxon>
        <taxon>Columbimorphae</taxon>
        <taxon>Pterocliformes</taxon>
        <taxon>Pteroclidae</taxon>
        <taxon>Syrrhaptes</taxon>
    </lineage>
</organism>
<dbReference type="SUPFAM" id="SSF46966">
    <property type="entry name" value="Spectrin repeat"/>
    <property type="match status" value="1"/>
</dbReference>
<sequence length="314" mass="35839">MQTNADQVEKDILETQSRLKQDASNHQKNKAFEFQPENARNLKEAETLLKDLFLDVDRAKRLKHPQADEIEKDIQQLHDRVTQLCAEYRALYEQLNIPDSRASSNCPRQQPTPETLVRQTDPVCGGGMGTAPHQIRASGRQVSPQGPWESLADVPCSGVLGRRRGRGSSAWGPTLSLSCVRGQKTSIWRGQSLGSLYHHLQGCTKELGYLTDRQTRILKQDWSDQMMDVQSVRREYEEFKSNELLSQEEVVNHLQDDGDRMIELKHPAVKPIQAHQEALKNEWQNFLNLCICQESHLKSVESYKKVKSNEERAG</sequence>
<dbReference type="GO" id="GO:0005882">
    <property type="term" value="C:intermediate filament"/>
    <property type="evidence" value="ECO:0007669"/>
    <property type="project" value="TreeGrafter"/>
</dbReference>
<keyword evidence="7" id="KW-1185">Reference proteome</keyword>
<comment type="similarity">
    <text evidence="1">Belongs to the plakin or cytolinker family.</text>
</comment>
<name>A0A7L3B0Q8_9AVES</name>
<dbReference type="Proteomes" id="UP000536260">
    <property type="component" value="Unassembled WGS sequence"/>
</dbReference>
<comment type="caution">
    <text evidence="6">The sequence shown here is derived from an EMBL/GenBank/DDBJ whole genome shotgun (WGS) entry which is preliminary data.</text>
</comment>
<dbReference type="InterPro" id="IPR043197">
    <property type="entry name" value="Plakin"/>
</dbReference>
<accession>A0A7L3B0Q8</accession>
<dbReference type="GO" id="GO:0042060">
    <property type="term" value="P:wound healing"/>
    <property type="evidence" value="ECO:0007669"/>
    <property type="project" value="TreeGrafter"/>
</dbReference>
<dbReference type="EMBL" id="VZTO01018822">
    <property type="protein sequence ID" value="NXT26032.1"/>
    <property type="molecule type" value="Genomic_DNA"/>
</dbReference>
<dbReference type="InterPro" id="IPR002017">
    <property type="entry name" value="Spectrin_repeat"/>
</dbReference>
<dbReference type="GO" id="GO:0045104">
    <property type="term" value="P:intermediate filament cytoskeleton organization"/>
    <property type="evidence" value="ECO:0007669"/>
    <property type="project" value="InterPro"/>
</dbReference>
<evidence type="ECO:0000313" key="6">
    <source>
        <dbReference type="EMBL" id="NXT26032.1"/>
    </source>
</evidence>
<evidence type="ECO:0000256" key="2">
    <source>
        <dbReference type="ARBA" id="ARBA00023054"/>
    </source>
</evidence>
<dbReference type="GO" id="GO:0045296">
    <property type="term" value="F:cadherin binding"/>
    <property type="evidence" value="ECO:0007669"/>
    <property type="project" value="TreeGrafter"/>
</dbReference>
<feature type="domain" description="Periplakin/Envoplakin N-terminal" evidence="5">
    <location>
        <begin position="1"/>
        <end position="93"/>
    </location>
</feature>
<dbReference type="PANTHER" id="PTHR23169:SF7">
    <property type="entry name" value="ENVOPLAKIN"/>
    <property type="match status" value="1"/>
</dbReference>
<dbReference type="GO" id="GO:0005737">
    <property type="term" value="C:cytoplasm"/>
    <property type="evidence" value="ECO:0007669"/>
    <property type="project" value="TreeGrafter"/>
</dbReference>
<feature type="region of interest" description="Disordered" evidence="4">
    <location>
        <begin position="101"/>
        <end position="120"/>
    </location>
</feature>